<evidence type="ECO:0000313" key="2">
    <source>
        <dbReference type="Proteomes" id="UP001519308"/>
    </source>
</evidence>
<dbReference type="EMBL" id="JAGGLL010000038">
    <property type="protein sequence ID" value="MBP2023787.1"/>
    <property type="molecule type" value="Genomic_DNA"/>
</dbReference>
<gene>
    <name evidence="1" type="ORF">J2Z44_003629</name>
</gene>
<comment type="caution">
    <text evidence="1">The sequence shown here is derived from an EMBL/GenBank/DDBJ whole genome shotgun (WGS) entry which is preliminary data.</text>
</comment>
<sequence length="39" mass="4691">MMSCIKIKAITTKDIPMWMELSKEHDDYVKEVGYDLIQW</sequence>
<accession>A0ABS4K7L3</accession>
<organism evidence="1 2">
    <name type="scientific">Clostridium punense</name>
    <dbReference type="NCBI Taxonomy" id="1054297"/>
    <lineage>
        <taxon>Bacteria</taxon>
        <taxon>Bacillati</taxon>
        <taxon>Bacillota</taxon>
        <taxon>Clostridia</taxon>
        <taxon>Eubacteriales</taxon>
        <taxon>Clostridiaceae</taxon>
        <taxon>Clostridium</taxon>
    </lineage>
</organism>
<keyword evidence="2" id="KW-1185">Reference proteome</keyword>
<dbReference type="Proteomes" id="UP001519308">
    <property type="component" value="Unassembled WGS sequence"/>
</dbReference>
<protein>
    <recommendedName>
        <fullName evidence="3">GNAT family N-acetyltransferase</fullName>
    </recommendedName>
</protein>
<evidence type="ECO:0008006" key="3">
    <source>
        <dbReference type="Google" id="ProtNLM"/>
    </source>
</evidence>
<proteinExistence type="predicted"/>
<evidence type="ECO:0000313" key="1">
    <source>
        <dbReference type="EMBL" id="MBP2023787.1"/>
    </source>
</evidence>
<reference evidence="1 2" key="1">
    <citation type="submission" date="2021-03" db="EMBL/GenBank/DDBJ databases">
        <title>Genomic Encyclopedia of Type Strains, Phase IV (KMG-IV): sequencing the most valuable type-strain genomes for metagenomic binning, comparative biology and taxonomic classification.</title>
        <authorList>
            <person name="Goeker M."/>
        </authorList>
    </citation>
    <scope>NUCLEOTIDE SEQUENCE [LARGE SCALE GENOMIC DNA]</scope>
    <source>
        <strain evidence="1 2">DSM 28650</strain>
    </source>
</reference>
<name>A0ABS4K7L3_9CLOT</name>